<evidence type="ECO:0000313" key="1">
    <source>
        <dbReference type="EMBL" id="KAK4724053.1"/>
    </source>
</evidence>
<dbReference type="EMBL" id="JAWPEI010000006">
    <property type="protein sequence ID" value="KAK4724053.1"/>
    <property type="molecule type" value="Genomic_DNA"/>
</dbReference>
<gene>
    <name evidence="1" type="ORF">R3W88_026832</name>
</gene>
<reference evidence="1 2" key="1">
    <citation type="submission" date="2023-10" db="EMBL/GenBank/DDBJ databases">
        <title>Genome-Wide Identification Analysis in wild type Solanum Pinnatisectum Reveals Some Genes Defensing Phytophthora Infestans.</title>
        <authorList>
            <person name="Sun C."/>
        </authorList>
    </citation>
    <scope>NUCLEOTIDE SEQUENCE [LARGE SCALE GENOMIC DNA]</scope>
    <source>
        <strain evidence="1">LQN</strain>
        <tissue evidence="1">Leaf</tissue>
    </source>
</reference>
<proteinExistence type="predicted"/>
<dbReference type="InterPro" id="IPR036397">
    <property type="entry name" value="RNaseH_sf"/>
</dbReference>
<sequence length="98" mass="11639">MNTNRTDWSKRLDDALWSYRTAFKTPIGMSPYQLVCGKSCHLPVELERKAILVLNKLNLDWDTASIQRLNDMNELDEFFLKSYESLAMYKDKMKKYHD</sequence>
<protein>
    <submittedName>
        <fullName evidence="1">Uncharacterized protein</fullName>
    </submittedName>
</protein>
<evidence type="ECO:0000313" key="2">
    <source>
        <dbReference type="Proteomes" id="UP001311915"/>
    </source>
</evidence>
<dbReference type="AlphaFoldDB" id="A0AAV9LF07"/>
<organism evidence="1 2">
    <name type="scientific">Solanum pinnatisectum</name>
    <name type="common">tansyleaf nightshade</name>
    <dbReference type="NCBI Taxonomy" id="50273"/>
    <lineage>
        <taxon>Eukaryota</taxon>
        <taxon>Viridiplantae</taxon>
        <taxon>Streptophyta</taxon>
        <taxon>Embryophyta</taxon>
        <taxon>Tracheophyta</taxon>
        <taxon>Spermatophyta</taxon>
        <taxon>Magnoliopsida</taxon>
        <taxon>eudicotyledons</taxon>
        <taxon>Gunneridae</taxon>
        <taxon>Pentapetalae</taxon>
        <taxon>asterids</taxon>
        <taxon>lamiids</taxon>
        <taxon>Solanales</taxon>
        <taxon>Solanaceae</taxon>
        <taxon>Solanoideae</taxon>
        <taxon>Solaneae</taxon>
        <taxon>Solanum</taxon>
    </lineage>
</organism>
<accession>A0AAV9LF07</accession>
<dbReference type="Gene3D" id="3.30.420.10">
    <property type="entry name" value="Ribonuclease H-like superfamily/Ribonuclease H"/>
    <property type="match status" value="1"/>
</dbReference>
<keyword evidence="2" id="KW-1185">Reference proteome</keyword>
<comment type="caution">
    <text evidence="1">The sequence shown here is derived from an EMBL/GenBank/DDBJ whole genome shotgun (WGS) entry which is preliminary data.</text>
</comment>
<dbReference type="Proteomes" id="UP001311915">
    <property type="component" value="Unassembled WGS sequence"/>
</dbReference>
<dbReference type="GO" id="GO:0003676">
    <property type="term" value="F:nucleic acid binding"/>
    <property type="evidence" value="ECO:0007669"/>
    <property type="project" value="InterPro"/>
</dbReference>
<name>A0AAV9LF07_9SOLN</name>